<proteinExistence type="predicted"/>
<evidence type="ECO:0000313" key="1">
    <source>
        <dbReference type="EMBL" id="MQM32123.1"/>
    </source>
</evidence>
<organism evidence="1 2">
    <name type="scientific">Candidatus Accumulibacter phosphatis</name>
    <dbReference type="NCBI Taxonomy" id="327160"/>
    <lineage>
        <taxon>Bacteria</taxon>
        <taxon>Pseudomonadati</taxon>
        <taxon>Pseudomonadota</taxon>
        <taxon>Betaproteobacteria</taxon>
        <taxon>Candidatus Accumulibacter</taxon>
    </lineage>
</organism>
<name>A0A6A7RXB1_9PROT</name>
<reference evidence="1 2" key="1">
    <citation type="submission" date="2017-09" db="EMBL/GenBank/DDBJ databases">
        <title>Metagenomic Analysis Reveals Denitrifying Candidatus Accumulibacter and Flanking Population as a Source of N2O.</title>
        <authorList>
            <person name="Gao H."/>
            <person name="Mao Y."/>
            <person name="Zhao X."/>
            <person name="Liu W.-T."/>
            <person name="Zhang T."/>
            <person name="Wells G."/>
        </authorList>
    </citation>
    <scope>NUCLEOTIDE SEQUENCE [LARGE SCALE GENOMIC DNA]</scope>
    <source>
        <strain evidence="1">CANDO_2_IC</strain>
    </source>
</reference>
<sequence length="116" mass="12738">MGDSLLECGMNAPAPVAVLTPPCSRPLVATGTVERLLLRHVDHVSPESRLCAGVIKQAFVDLRSSSLGTRRDARRFFRDGRLNAWCDVLGLNPDFVREIALKTGYLPLNSKEEPHA</sequence>
<dbReference type="Proteomes" id="UP000342300">
    <property type="component" value="Unassembled WGS sequence"/>
</dbReference>
<comment type="caution">
    <text evidence="1">The sequence shown here is derived from an EMBL/GenBank/DDBJ whole genome shotgun (WGS) entry which is preliminary data.</text>
</comment>
<evidence type="ECO:0000313" key="2">
    <source>
        <dbReference type="Proteomes" id="UP000342300"/>
    </source>
</evidence>
<dbReference type="EMBL" id="PDHS01000444">
    <property type="protein sequence ID" value="MQM32123.1"/>
    <property type="molecule type" value="Genomic_DNA"/>
</dbReference>
<dbReference type="AlphaFoldDB" id="A0A6A7RXB1"/>
<gene>
    <name evidence="1" type="ORF">CRU78_17100</name>
</gene>
<protein>
    <submittedName>
        <fullName evidence="1">Uncharacterized protein</fullName>
    </submittedName>
</protein>
<accession>A0A6A7RXB1</accession>